<dbReference type="PANTHER" id="PTHR23155:SF1192">
    <property type="entry name" value="DISEASE RESISTANCE PROTEIN RFL1-RELATED"/>
    <property type="match status" value="1"/>
</dbReference>
<feature type="domain" description="Disease resistance protein winged helix" evidence="3">
    <location>
        <begin position="56"/>
        <end position="85"/>
    </location>
</feature>
<reference evidence="4" key="2">
    <citation type="submission" date="2015-03" db="UniProtKB">
        <authorList>
            <consortium name="EnsemblPlants"/>
        </authorList>
    </citation>
    <scope>IDENTIFICATION</scope>
</reference>
<dbReference type="HOGENOM" id="CLU_960908_0_0_1"/>
<evidence type="ECO:0000259" key="3">
    <source>
        <dbReference type="Pfam" id="PF23559"/>
    </source>
</evidence>
<dbReference type="InterPro" id="IPR058922">
    <property type="entry name" value="WHD_DRP"/>
</dbReference>
<dbReference type="SUPFAM" id="SSF52047">
    <property type="entry name" value="RNI-like"/>
    <property type="match status" value="1"/>
</dbReference>
<keyword evidence="1" id="KW-0677">Repeat</keyword>
<sequence length="290" mass="33394">MSCKSTVQEWRHAMDVLILSAADFSGMKDEILPILKYSYDSVNGEVVKSCFLYCSLFPEDYLIDKERLVDYWICEGFIDESQGRERAINQELQLLEYLENLTIEVRSGFVLDQLLSSPMLVKCIRKVDINSIGESTKVLTLLATSDLRRLNLTGCTMGEIQIERTTPCFQSLSQVDICVCYRLKDLMWLVFAPNLVDLRVKYSNQLEEIISKINISECPMLRKFPLDSNSVVRFEVFFIEYAEEGWIKEVEWEDEATQLRFLPFCKLSPDPTISPDKSNTHTQSINSVEG</sequence>
<proteinExistence type="predicted"/>
<keyword evidence="5" id="KW-1185">Reference proteome</keyword>
<keyword evidence="2" id="KW-0611">Plant defense</keyword>
<dbReference type="STRING" id="109376.A0A0D3DRT2"/>
<dbReference type="Gene3D" id="3.80.10.10">
    <property type="entry name" value="Ribonuclease Inhibitor"/>
    <property type="match status" value="1"/>
</dbReference>
<dbReference type="Proteomes" id="UP000032141">
    <property type="component" value="Chromosome C8"/>
</dbReference>
<dbReference type="InterPro" id="IPR032675">
    <property type="entry name" value="LRR_dom_sf"/>
</dbReference>
<dbReference type="Gramene" id="Bo8g079400.1">
    <property type="protein sequence ID" value="Bo8g079400.1"/>
    <property type="gene ID" value="Bo8g079400"/>
</dbReference>
<dbReference type="EnsemblPlants" id="Bo8g079400.1">
    <property type="protein sequence ID" value="Bo8g079400.1"/>
    <property type="gene ID" value="Bo8g079400"/>
</dbReference>
<dbReference type="GO" id="GO:0098542">
    <property type="term" value="P:defense response to other organism"/>
    <property type="evidence" value="ECO:0007669"/>
    <property type="project" value="TreeGrafter"/>
</dbReference>
<name>A0A0D3DRT2_BRAOL</name>
<dbReference type="PANTHER" id="PTHR23155">
    <property type="entry name" value="DISEASE RESISTANCE PROTEIN RP"/>
    <property type="match status" value="1"/>
</dbReference>
<dbReference type="FunFam" id="1.10.10.10:FF:000322">
    <property type="entry name" value="Probable disease resistance protein At1g63360"/>
    <property type="match status" value="1"/>
</dbReference>
<dbReference type="eggNOG" id="KOG4658">
    <property type="taxonomic scope" value="Eukaryota"/>
</dbReference>
<evidence type="ECO:0000256" key="1">
    <source>
        <dbReference type="ARBA" id="ARBA00022737"/>
    </source>
</evidence>
<accession>A0A0D3DRT2</accession>
<dbReference type="Pfam" id="PF23559">
    <property type="entry name" value="WHD_DRP"/>
    <property type="match status" value="1"/>
</dbReference>
<evidence type="ECO:0000256" key="2">
    <source>
        <dbReference type="ARBA" id="ARBA00022821"/>
    </source>
</evidence>
<protein>
    <recommendedName>
        <fullName evidence="3">Disease resistance protein winged helix domain-containing protein</fullName>
    </recommendedName>
</protein>
<dbReference type="InterPro" id="IPR044974">
    <property type="entry name" value="Disease_R_plants"/>
</dbReference>
<evidence type="ECO:0000313" key="4">
    <source>
        <dbReference type="EnsemblPlants" id="Bo8g079400.1"/>
    </source>
</evidence>
<evidence type="ECO:0000313" key="5">
    <source>
        <dbReference type="Proteomes" id="UP000032141"/>
    </source>
</evidence>
<dbReference type="AlphaFoldDB" id="A0A0D3DRT2"/>
<reference evidence="4 5" key="1">
    <citation type="journal article" date="2014" name="Genome Biol.">
        <title>Transcriptome and methylome profiling reveals relics of genome dominance in the mesopolyploid Brassica oleracea.</title>
        <authorList>
            <person name="Parkin I.A."/>
            <person name="Koh C."/>
            <person name="Tang H."/>
            <person name="Robinson S.J."/>
            <person name="Kagale S."/>
            <person name="Clarke W.E."/>
            <person name="Town C.D."/>
            <person name="Nixon J."/>
            <person name="Krishnakumar V."/>
            <person name="Bidwell S.L."/>
            <person name="Denoeud F."/>
            <person name="Belcram H."/>
            <person name="Links M.G."/>
            <person name="Just J."/>
            <person name="Clarke C."/>
            <person name="Bender T."/>
            <person name="Huebert T."/>
            <person name="Mason A.S."/>
            <person name="Pires J.C."/>
            <person name="Barker G."/>
            <person name="Moore J."/>
            <person name="Walley P.G."/>
            <person name="Manoli S."/>
            <person name="Batley J."/>
            <person name="Edwards D."/>
            <person name="Nelson M.N."/>
            <person name="Wang X."/>
            <person name="Paterson A.H."/>
            <person name="King G."/>
            <person name="Bancroft I."/>
            <person name="Chalhoub B."/>
            <person name="Sharpe A.G."/>
        </authorList>
    </citation>
    <scope>NUCLEOTIDE SEQUENCE</scope>
    <source>
        <strain evidence="4 5">cv. TO1000</strain>
    </source>
</reference>
<organism evidence="4 5">
    <name type="scientific">Brassica oleracea var. oleracea</name>
    <dbReference type="NCBI Taxonomy" id="109376"/>
    <lineage>
        <taxon>Eukaryota</taxon>
        <taxon>Viridiplantae</taxon>
        <taxon>Streptophyta</taxon>
        <taxon>Embryophyta</taxon>
        <taxon>Tracheophyta</taxon>
        <taxon>Spermatophyta</taxon>
        <taxon>Magnoliopsida</taxon>
        <taxon>eudicotyledons</taxon>
        <taxon>Gunneridae</taxon>
        <taxon>Pentapetalae</taxon>
        <taxon>rosids</taxon>
        <taxon>malvids</taxon>
        <taxon>Brassicales</taxon>
        <taxon>Brassicaceae</taxon>
        <taxon>Brassiceae</taxon>
        <taxon>Brassica</taxon>
    </lineage>
</organism>